<dbReference type="InterPro" id="IPR051094">
    <property type="entry name" value="Diverse_Catalytic_Enzymes"/>
</dbReference>
<keyword evidence="1 2" id="KW-0378">Hydrolase</keyword>
<accession>A0A318TA26</accession>
<dbReference type="PANTHER" id="PTHR35795:SF1">
    <property type="entry name" value="BIS(5'-NUCLEOSYL)-TETRAPHOSPHATASE, SYMMETRICAL"/>
    <property type="match status" value="1"/>
</dbReference>
<dbReference type="SMART" id="SM00471">
    <property type="entry name" value="HDc"/>
    <property type="match status" value="1"/>
</dbReference>
<dbReference type="AlphaFoldDB" id="A0A318TA26"/>
<dbReference type="NCBIfam" id="NF002326">
    <property type="entry name" value="PRK01286.1-1"/>
    <property type="match status" value="1"/>
</dbReference>
<sequence length="407" mass="45623">MTFRNIGFGYRERAAYACDPAKSRGRLFLEGESPTRTPFQRDRDRIIHSTAFRRLKHKTQVFIAHEDDHFRTRLTHTIEVAQIARALARALRLDEDLAEAIALVHDFGHTPFGHTGEDALNDKMREFGGFDHNAQSLRIVTGLERRYAEFDGLNLSWETLEGLVKHNGPLIRVGGPLIGAGTNEENVPQSILDYCARHDLELSSFASLEAQCAAIADDIAYDAHDIDDGLRSGLLTLDILDDVPLAKTLLGSVRDRYPALDAARTGHELVRRQITIMVEDVIGQSQANIAALAPASVEDVHGAKSALVAFSPAMAQAEKELKRFLYKNLYFHEKVIAARRSANHIVRDLFDVYLNDPGNMPDEWHVGLESCELPVQARRVADFLAGMTDNYAIREHKRLFDHTPELN</sequence>
<evidence type="ECO:0000313" key="5">
    <source>
        <dbReference type="Proteomes" id="UP000247454"/>
    </source>
</evidence>
<keyword evidence="5" id="KW-1185">Reference proteome</keyword>
<dbReference type="GO" id="GO:0016793">
    <property type="term" value="F:triphosphoric monoester hydrolase activity"/>
    <property type="evidence" value="ECO:0007669"/>
    <property type="project" value="InterPro"/>
</dbReference>
<dbReference type="PROSITE" id="PS51831">
    <property type="entry name" value="HD"/>
    <property type="match status" value="1"/>
</dbReference>
<dbReference type="InterPro" id="IPR006675">
    <property type="entry name" value="HDIG_dom"/>
</dbReference>
<dbReference type="Pfam" id="PF01966">
    <property type="entry name" value="HD"/>
    <property type="match status" value="1"/>
</dbReference>
<organism evidence="4 5">
    <name type="scientific">Phyllobacterium leguminum</name>
    <dbReference type="NCBI Taxonomy" id="314237"/>
    <lineage>
        <taxon>Bacteria</taxon>
        <taxon>Pseudomonadati</taxon>
        <taxon>Pseudomonadota</taxon>
        <taxon>Alphaproteobacteria</taxon>
        <taxon>Hyphomicrobiales</taxon>
        <taxon>Phyllobacteriaceae</taxon>
        <taxon>Phyllobacterium</taxon>
    </lineage>
</organism>
<proteinExistence type="inferred from homology"/>
<evidence type="ECO:0000313" key="4">
    <source>
        <dbReference type="EMBL" id="PYE89719.1"/>
    </source>
</evidence>
<evidence type="ECO:0000256" key="2">
    <source>
        <dbReference type="HAMAP-Rule" id="MF_01212"/>
    </source>
</evidence>
<dbReference type="RefSeq" id="WP_110749247.1">
    <property type="nucleotide sequence ID" value="NZ_QJTF01000003.1"/>
</dbReference>
<dbReference type="InterPro" id="IPR006261">
    <property type="entry name" value="dGTPase"/>
</dbReference>
<dbReference type="Gene3D" id="1.10.3210.10">
    <property type="entry name" value="Hypothetical protein af1432"/>
    <property type="match status" value="1"/>
</dbReference>
<dbReference type="OrthoDB" id="9803619at2"/>
<evidence type="ECO:0000256" key="1">
    <source>
        <dbReference type="ARBA" id="ARBA00022801"/>
    </source>
</evidence>
<dbReference type="NCBIfam" id="TIGR00277">
    <property type="entry name" value="HDIG"/>
    <property type="match status" value="1"/>
</dbReference>
<reference evidence="4 5" key="1">
    <citation type="submission" date="2018-06" db="EMBL/GenBank/DDBJ databases">
        <title>Genomic Encyclopedia of Type Strains, Phase III (KMG-III): the genomes of soil and plant-associated and newly described type strains.</title>
        <authorList>
            <person name="Whitman W."/>
        </authorList>
    </citation>
    <scope>NUCLEOTIDE SEQUENCE [LARGE SCALE GENOMIC DNA]</scope>
    <source>
        <strain evidence="4 5">ORS 1419</strain>
    </source>
</reference>
<dbReference type="InterPro" id="IPR006674">
    <property type="entry name" value="HD_domain"/>
</dbReference>
<comment type="caution">
    <text evidence="4">The sequence shown here is derived from an EMBL/GenBank/DDBJ whole genome shotgun (WGS) entry which is preliminary data.</text>
</comment>
<dbReference type="InterPro" id="IPR003607">
    <property type="entry name" value="HD/PDEase_dom"/>
</dbReference>
<dbReference type="CDD" id="cd00077">
    <property type="entry name" value="HDc"/>
    <property type="match status" value="1"/>
</dbReference>
<dbReference type="Proteomes" id="UP000247454">
    <property type="component" value="Unassembled WGS sequence"/>
</dbReference>
<dbReference type="NCBIfam" id="TIGR01353">
    <property type="entry name" value="dGTP_triPase"/>
    <property type="match status" value="1"/>
</dbReference>
<dbReference type="InterPro" id="IPR026875">
    <property type="entry name" value="PHydrolase_assoc_dom"/>
</dbReference>
<evidence type="ECO:0000259" key="3">
    <source>
        <dbReference type="PROSITE" id="PS51831"/>
    </source>
</evidence>
<protein>
    <recommendedName>
        <fullName evidence="2">Deoxyguanosinetriphosphate triphosphohydrolase-like protein</fullName>
    </recommendedName>
</protein>
<dbReference type="PANTHER" id="PTHR35795">
    <property type="entry name" value="SLR1885 PROTEIN"/>
    <property type="match status" value="1"/>
</dbReference>
<dbReference type="InterPro" id="IPR023023">
    <property type="entry name" value="dNTPase_2"/>
</dbReference>
<gene>
    <name evidence="4" type="ORF">C7477_103228</name>
</gene>
<dbReference type="EMBL" id="QJTF01000003">
    <property type="protein sequence ID" value="PYE89719.1"/>
    <property type="molecule type" value="Genomic_DNA"/>
</dbReference>
<name>A0A318TA26_9HYPH</name>
<feature type="domain" description="HD" evidence="3">
    <location>
        <begin position="73"/>
        <end position="222"/>
    </location>
</feature>
<dbReference type="Pfam" id="PF13286">
    <property type="entry name" value="HD_assoc"/>
    <property type="match status" value="1"/>
</dbReference>
<dbReference type="HAMAP" id="MF_01212">
    <property type="entry name" value="dGTPase_type2"/>
    <property type="match status" value="1"/>
</dbReference>
<dbReference type="SUPFAM" id="SSF109604">
    <property type="entry name" value="HD-domain/PDEase-like"/>
    <property type="match status" value="1"/>
</dbReference>
<comment type="similarity">
    <text evidence="2">Belongs to the dGTPase family. Type 2 subfamily.</text>
</comment>
<dbReference type="NCBIfam" id="NF002328">
    <property type="entry name" value="PRK01286.1-3"/>
    <property type="match status" value="1"/>
</dbReference>